<comment type="caution">
    <text evidence="2">The sequence shown here is derived from an EMBL/GenBank/DDBJ whole genome shotgun (WGS) entry which is preliminary data.</text>
</comment>
<feature type="region of interest" description="Disordered" evidence="1">
    <location>
        <begin position="19"/>
        <end position="43"/>
    </location>
</feature>
<dbReference type="Proteomes" id="UP000486351">
    <property type="component" value="Unassembled WGS sequence"/>
</dbReference>
<organism evidence="2 3">
    <name type="scientific">Phytophthora fragariae</name>
    <dbReference type="NCBI Taxonomy" id="53985"/>
    <lineage>
        <taxon>Eukaryota</taxon>
        <taxon>Sar</taxon>
        <taxon>Stramenopiles</taxon>
        <taxon>Oomycota</taxon>
        <taxon>Peronosporomycetes</taxon>
        <taxon>Peronosporales</taxon>
        <taxon>Peronosporaceae</taxon>
        <taxon>Phytophthora</taxon>
    </lineage>
</organism>
<evidence type="ECO:0000313" key="2">
    <source>
        <dbReference type="EMBL" id="KAE9348029.1"/>
    </source>
</evidence>
<accession>A0A6G0S2S7</accession>
<sequence>MKLTVRVFDDNVHAREAKLQEQQHNNGGGNKMKHKKEHKPASHGCFDTSIERLQLFLKAANSS</sequence>
<protein>
    <submittedName>
        <fullName evidence="2">Uncharacterized protein</fullName>
    </submittedName>
</protein>
<gene>
    <name evidence="2" type="ORF">PF008_g7534</name>
</gene>
<name>A0A6G0S2S7_9STRA</name>
<proteinExistence type="predicted"/>
<dbReference type="EMBL" id="QXFY01000321">
    <property type="protein sequence ID" value="KAE9348029.1"/>
    <property type="molecule type" value="Genomic_DNA"/>
</dbReference>
<evidence type="ECO:0000256" key="1">
    <source>
        <dbReference type="SAM" id="MobiDB-lite"/>
    </source>
</evidence>
<evidence type="ECO:0000313" key="3">
    <source>
        <dbReference type="Proteomes" id="UP000486351"/>
    </source>
</evidence>
<reference evidence="2 3" key="1">
    <citation type="submission" date="2018-09" db="EMBL/GenBank/DDBJ databases">
        <title>Genomic investigation of the strawberry pathogen Phytophthora fragariae indicates pathogenicity is determined by transcriptional variation in three key races.</title>
        <authorList>
            <person name="Adams T.M."/>
            <person name="Armitage A.D."/>
            <person name="Sobczyk M.K."/>
            <person name="Bates H.J."/>
            <person name="Dunwell J.M."/>
            <person name="Nellist C.F."/>
            <person name="Harrison R.J."/>
        </authorList>
    </citation>
    <scope>NUCLEOTIDE SEQUENCE [LARGE SCALE GENOMIC DNA]</scope>
    <source>
        <strain evidence="2 3">NOV-77</strain>
    </source>
</reference>
<dbReference type="AlphaFoldDB" id="A0A6G0S2S7"/>